<comment type="caution">
    <text evidence="1">The sequence shown here is derived from an EMBL/GenBank/DDBJ whole genome shotgun (WGS) entry which is preliminary data.</text>
</comment>
<keyword evidence="1" id="KW-0496">Mitochondrion</keyword>
<name>A0A117NIH2_PICGL</name>
<geneLocation type="mitochondrion" evidence="1"/>
<organism evidence="1">
    <name type="scientific">Picea glauca</name>
    <name type="common">White spruce</name>
    <name type="synonym">Pinus glauca</name>
    <dbReference type="NCBI Taxonomy" id="3330"/>
    <lineage>
        <taxon>Eukaryota</taxon>
        <taxon>Viridiplantae</taxon>
        <taxon>Streptophyta</taxon>
        <taxon>Embryophyta</taxon>
        <taxon>Tracheophyta</taxon>
        <taxon>Spermatophyta</taxon>
        <taxon>Pinopsida</taxon>
        <taxon>Pinidae</taxon>
        <taxon>Conifers I</taxon>
        <taxon>Pinales</taxon>
        <taxon>Pinaceae</taxon>
        <taxon>Picea</taxon>
    </lineage>
</organism>
<gene>
    <name evidence="1" type="ORF">ABT39_MTgene3169</name>
</gene>
<dbReference type="AlphaFoldDB" id="A0A117NIH2"/>
<reference evidence="1" key="1">
    <citation type="journal article" date="2015" name="Genome Biol. Evol.">
        <title>Organellar Genomes of White Spruce (Picea glauca): Assembly and Annotation.</title>
        <authorList>
            <person name="Jackman S.D."/>
            <person name="Warren R.L."/>
            <person name="Gibb E.A."/>
            <person name="Vandervalk B.P."/>
            <person name="Mohamadi H."/>
            <person name="Chu J."/>
            <person name="Raymond A."/>
            <person name="Pleasance S."/>
            <person name="Coope R."/>
            <person name="Wildung M.R."/>
            <person name="Ritland C.E."/>
            <person name="Bousquet J."/>
            <person name="Jones S.J."/>
            <person name="Bohlmann J."/>
            <person name="Birol I."/>
        </authorList>
    </citation>
    <scope>NUCLEOTIDE SEQUENCE [LARGE SCALE GENOMIC DNA]</scope>
    <source>
        <tissue evidence="1">Flushing bud</tissue>
    </source>
</reference>
<accession>A0A117NIH2</accession>
<dbReference type="EMBL" id="LKAM01000002">
    <property type="protein sequence ID" value="KUM49941.1"/>
    <property type="molecule type" value="Genomic_DNA"/>
</dbReference>
<protein>
    <submittedName>
        <fullName evidence="1">Uncharacterized protein</fullName>
    </submittedName>
</protein>
<sequence length="66" mass="7352">MGILIKIVALRPSHSDNTAYIAAYWGFDPAGGRYTLNPSIIKYPLYCIIHIALIYHIVAGRNEAPH</sequence>
<evidence type="ECO:0000313" key="1">
    <source>
        <dbReference type="EMBL" id="KUM49941.1"/>
    </source>
</evidence>
<proteinExistence type="predicted"/>